<comment type="subcellular location">
    <subcellularLocation>
        <location evidence="1">Cell inner membrane</location>
        <topology evidence="1">Single-pass membrane protein</topology>
        <orientation evidence="1">Periplasmic side</orientation>
    </subcellularLocation>
</comment>
<dbReference type="NCBIfam" id="TIGR01352">
    <property type="entry name" value="tonB_Cterm"/>
    <property type="match status" value="1"/>
</dbReference>
<keyword evidence="9 11" id="KW-0472">Membrane</keyword>
<feature type="compositionally biased region" description="Basic and acidic residues" evidence="10">
    <location>
        <begin position="25"/>
        <end position="36"/>
    </location>
</feature>
<dbReference type="GO" id="GO:0015031">
    <property type="term" value="P:protein transport"/>
    <property type="evidence" value="ECO:0007669"/>
    <property type="project" value="UniProtKB-KW"/>
</dbReference>
<keyword evidence="16" id="KW-1185">Reference proteome</keyword>
<feature type="region of interest" description="Disordered" evidence="10">
    <location>
        <begin position="1"/>
        <end position="51"/>
    </location>
</feature>
<dbReference type="InterPro" id="IPR037682">
    <property type="entry name" value="TonB_C"/>
</dbReference>
<dbReference type="Pfam" id="PF03544">
    <property type="entry name" value="TonB_C"/>
    <property type="match status" value="1"/>
</dbReference>
<dbReference type="InterPro" id="IPR006260">
    <property type="entry name" value="TonB/TolA_C"/>
</dbReference>
<protein>
    <submittedName>
        <fullName evidence="14">Energy transducer TonB</fullName>
    </submittedName>
</protein>
<dbReference type="Proteomes" id="UP000325933">
    <property type="component" value="Unassembled WGS sequence"/>
</dbReference>
<proteinExistence type="inferred from homology"/>
<organism evidence="14 15">
    <name type="scientific">Sphingobium limneticum</name>
    <dbReference type="NCBI Taxonomy" id="1007511"/>
    <lineage>
        <taxon>Bacteria</taxon>
        <taxon>Pseudomonadati</taxon>
        <taxon>Pseudomonadota</taxon>
        <taxon>Alphaproteobacteria</taxon>
        <taxon>Sphingomonadales</taxon>
        <taxon>Sphingomonadaceae</taxon>
        <taxon>Sphingobium</taxon>
    </lineage>
</organism>
<comment type="similarity">
    <text evidence="2">Belongs to the TonB family.</text>
</comment>
<evidence type="ECO:0000256" key="6">
    <source>
        <dbReference type="ARBA" id="ARBA00022692"/>
    </source>
</evidence>
<evidence type="ECO:0000256" key="3">
    <source>
        <dbReference type="ARBA" id="ARBA00022448"/>
    </source>
</evidence>
<evidence type="ECO:0000259" key="12">
    <source>
        <dbReference type="PROSITE" id="PS52015"/>
    </source>
</evidence>
<dbReference type="EMBL" id="VYQA01000026">
    <property type="protein sequence ID" value="KAA9024473.1"/>
    <property type="molecule type" value="Genomic_DNA"/>
</dbReference>
<accession>A0A5J5HVA9</accession>
<feature type="domain" description="TonB C-terminal" evidence="12">
    <location>
        <begin position="189"/>
        <end position="285"/>
    </location>
</feature>
<dbReference type="PANTHER" id="PTHR33446">
    <property type="entry name" value="PROTEIN TONB-RELATED"/>
    <property type="match status" value="1"/>
</dbReference>
<dbReference type="InterPro" id="IPR051045">
    <property type="entry name" value="TonB-dependent_transducer"/>
</dbReference>
<evidence type="ECO:0000256" key="4">
    <source>
        <dbReference type="ARBA" id="ARBA00022475"/>
    </source>
</evidence>
<feature type="transmembrane region" description="Helical" evidence="11">
    <location>
        <begin position="64"/>
        <end position="83"/>
    </location>
</feature>
<dbReference type="Gene3D" id="3.30.1150.10">
    <property type="match status" value="1"/>
</dbReference>
<evidence type="ECO:0000256" key="11">
    <source>
        <dbReference type="SAM" id="Phobius"/>
    </source>
</evidence>
<evidence type="ECO:0000256" key="7">
    <source>
        <dbReference type="ARBA" id="ARBA00022927"/>
    </source>
</evidence>
<evidence type="ECO:0000256" key="2">
    <source>
        <dbReference type="ARBA" id="ARBA00006555"/>
    </source>
</evidence>
<dbReference type="AlphaFoldDB" id="A0A5J5HVA9"/>
<feature type="compositionally biased region" description="Basic and acidic residues" evidence="10">
    <location>
        <begin position="1"/>
        <end position="15"/>
    </location>
</feature>
<dbReference type="GO" id="GO:0098797">
    <property type="term" value="C:plasma membrane protein complex"/>
    <property type="evidence" value="ECO:0007669"/>
    <property type="project" value="TreeGrafter"/>
</dbReference>
<dbReference type="EMBL" id="VYQB01000026">
    <property type="protein sequence ID" value="KAA9012022.1"/>
    <property type="molecule type" value="Genomic_DNA"/>
</dbReference>
<evidence type="ECO:0000256" key="5">
    <source>
        <dbReference type="ARBA" id="ARBA00022519"/>
    </source>
</evidence>
<evidence type="ECO:0000256" key="1">
    <source>
        <dbReference type="ARBA" id="ARBA00004383"/>
    </source>
</evidence>
<dbReference type="PROSITE" id="PS52015">
    <property type="entry name" value="TONB_CTD"/>
    <property type="match status" value="1"/>
</dbReference>
<dbReference type="GO" id="GO:0031992">
    <property type="term" value="F:energy transducer activity"/>
    <property type="evidence" value="ECO:0007669"/>
    <property type="project" value="TreeGrafter"/>
</dbReference>
<name>A0A5J5HVA9_9SPHN</name>
<gene>
    <name evidence="14" type="ORF">F4U95_21875</name>
    <name evidence="13" type="ORF">F4U96_21760</name>
</gene>
<feature type="compositionally biased region" description="Basic and acidic residues" evidence="10">
    <location>
        <begin position="111"/>
        <end position="124"/>
    </location>
</feature>
<evidence type="ECO:0000256" key="8">
    <source>
        <dbReference type="ARBA" id="ARBA00022989"/>
    </source>
</evidence>
<dbReference type="Proteomes" id="UP000326364">
    <property type="component" value="Unassembled WGS sequence"/>
</dbReference>
<feature type="region of interest" description="Disordered" evidence="10">
    <location>
        <begin position="108"/>
        <end position="187"/>
    </location>
</feature>
<keyword evidence="4" id="KW-1003">Cell membrane</keyword>
<keyword evidence="6 11" id="KW-0812">Transmembrane</keyword>
<reference evidence="15 16" key="1">
    <citation type="submission" date="2019-09" db="EMBL/GenBank/DDBJ databases">
        <authorList>
            <person name="Feng G."/>
        </authorList>
    </citation>
    <scope>NUCLEOTIDE SEQUENCE [LARGE SCALE GENOMIC DNA]</scope>
    <source>
        <strain evidence="14 15">KACC 19283</strain>
        <strain evidence="13 16">KACC 19284</strain>
    </source>
</reference>
<dbReference type="PANTHER" id="PTHR33446:SF2">
    <property type="entry name" value="PROTEIN TONB"/>
    <property type="match status" value="1"/>
</dbReference>
<dbReference type="GO" id="GO:0055085">
    <property type="term" value="P:transmembrane transport"/>
    <property type="evidence" value="ECO:0007669"/>
    <property type="project" value="InterPro"/>
</dbReference>
<comment type="caution">
    <text evidence="14">The sequence shown here is derived from an EMBL/GenBank/DDBJ whole genome shotgun (WGS) entry which is preliminary data.</text>
</comment>
<keyword evidence="7" id="KW-0653">Protein transport</keyword>
<evidence type="ECO:0000256" key="10">
    <source>
        <dbReference type="SAM" id="MobiDB-lite"/>
    </source>
</evidence>
<keyword evidence="8 11" id="KW-1133">Transmembrane helix</keyword>
<sequence length="292" mass="32193">MAELDRAPARAEKRAMSRHIGHSARQREYGTDRRPEPWPASPRCVTSQSPTRYCDQPLDWRTRLSGVSGIALILLCIGCATLVTRHDLAPNRPPPVPALFRLESLKAPAEPPKEVPDGARKVEQRQQAPTEKTQVEIPPMLLPRQAQPVEPARKSSESAQAKEAVLETSAPKSLPAPPAPQASTDRKASWEDILLAHLEKHRRYPAAARASGRQGVAQVLFRMNRAGQLLSLRVLNSSGSSILDRAALDTVRCAQPLPPIPDDRPDRMEIVVPIEFFIDNVGMRRVASVNVV</sequence>
<dbReference type="SUPFAM" id="SSF74653">
    <property type="entry name" value="TolA/TonB C-terminal domain"/>
    <property type="match status" value="1"/>
</dbReference>
<evidence type="ECO:0000313" key="14">
    <source>
        <dbReference type="EMBL" id="KAA9024473.1"/>
    </source>
</evidence>
<evidence type="ECO:0000256" key="9">
    <source>
        <dbReference type="ARBA" id="ARBA00023136"/>
    </source>
</evidence>
<keyword evidence="3" id="KW-0813">Transport</keyword>
<evidence type="ECO:0000313" key="15">
    <source>
        <dbReference type="Proteomes" id="UP000325933"/>
    </source>
</evidence>
<keyword evidence="5" id="KW-0997">Cell inner membrane</keyword>
<evidence type="ECO:0000313" key="13">
    <source>
        <dbReference type="EMBL" id="KAA9012022.1"/>
    </source>
</evidence>
<evidence type="ECO:0000313" key="16">
    <source>
        <dbReference type="Proteomes" id="UP000326364"/>
    </source>
</evidence>